<gene>
    <name evidence="1" type="ORF">CY34DRAFT_804701</name>
</gene>
<dbReference type="EMBL" id="KN835233">
    <property type="protein sequence ID" value="KIK42638.1"/>
    <property type="molecule type" value="Genomic_DNA"/>
</dbReference>
<dbReference type="InParanoid" id="A0A0D0BHH7"/>
<reference evidence="2" key="2">
    <citation type="submission" date="2015-01" db="EMBL/GenBank/DDBJ databases">
        <title>Evolutionary Origins and Diversification of the Mycorrhizal Mutualists.</title>
        <authorList>
            <consortium name="DOE Joint Genome Institute"/>
            <consortium name="Mycorrhizal Genomics Consortium"/>
            <person name="Kohler A."/>
            <person name="Kuo A."/>
            <person name="Nagy L.G."/>
            <person name="Floudas D."/>
            <person name="Copeland A."/>
            <person name="Barry K.W."/>
            <person name="Cichocki N."/>
            <person name="Veneault-Fourrey C."/>
            <person name="LaButti K."/>
            <person name="Lindquist E.A."/>
            <person name="Lipzen A."/>
            <person name="Lundell T."/>
            <person name="Morin E."/>
            <person name="Murat C."/>
            <person name="Riley R."/>
            <person name="Ohm R."/>
            <person name="Sun H."/>
            <person name="Tunlid A."/>
            <person name="Henrissat B."/>
            <person name="Grigoriev I.V."/>
            <person name="Hibbett D.S."/>
            <person name="Martin F."/>
        </authorList>
    </citation>
    <scope>NUCLEOTIDE SEQUENCE [LARGE SCALE GENOMIC DNA]</scope>
    <source>
        <strain evidence="2">UH-Slu-Lm8-n1</strain>
    </source>
</reference>
<keyword evidence="2" id="KW-1185">Reference proteome</keyword>
<dbReference type="AlphaFoldDB" id="A0A0D0BHH7"/>
<sequence>MEEIRWPLIAASVLYVRGAVRARTVTLDRLARRVVWEVKKKVANQVRTADRDKLRS</sequence>
<evidence type="ECO:0000313" key="1">
    <source>
        <dbReference type="EMBL" id="KIK42638.1"/>
    </source>
</evidence>
<name>A0A0D0BHH7_9AGAM</name>
<evidence type="ECO:0000313" key="2">
    <source>
        <dbReference type="Proteomes" id="UP000054485"/>
    </source>
</evidence>
<dbReference type="Proteomes" id="UP000054485">
    <property type="component" value="Unassembled WGS sequence"/>
</dbReference>
<accession>A0A0D0BHH7</accession>
<proteinExistence type="predicted"/>
<protein>
    <submittedName>
        <fullName evidence="1">Uncharacterized protein</fullName>
    </submittedName>
</protein>
<organism evidence="1 2">
    <name type="scientific">Suillus luteus UH-Slu-Lm8-n1</name>
    <dbReference type="NCBI Taxonomy" id="930992"/>
    <lineage>
        <taxon>Eukaryota</taxon>
        <taxon>Fungi</taxon>
        <taxon>Dikarya</taxon>
        <taxon>Basidiomycota</taxon>
        <taxon>Agaricomycotina</taxon>
        <taxon>Agaricomycetes</taxon>
        <taxon>Agaricomycetidae</taxon>
        <taxon>Boletales</taxon>
        <taxon>Suillineae</taxon>
        <taxon>Suillaceae</taxon>
        <taxon>Suillus</taxon>
    </lineage>
</organism>
<reference evidence="1 2" key="1">
    <citation type="submission" date="2014-04" db="EMBL/GenBank/DDBJ databases">
        <authorList>
            <consortium name="DOE Joint Genome Institute"/>
            <person name="Kuo A."/>
            <person name="Ruytinx J."/>
            <person name="Rineau F."/>
            <person name="Colpaert J."/>
            <person name="Kohler A."/>
            <person name="Nagy L.G."/>
            <person name="Floudas D."/>
            <person name="Copeland A."/>
            <person name="Barry K.W."/>
            <person name="Cichocki N."/>
            <person name="Veneault-Fourrey C."/>
            <person name="LaButti K."/>
            <person name="Lindquist E.A."/>
            <person name="Lipzen A."/>
            <person name="Lundell T."/>
            <person name="Morin E."/>
            <person name="Murat C."/>
            <person name="Sun H."/>
            <person name="Tunlid A."/>
            <person name="Henrissat B."/>
            <person name="Grigoriev I.V."/>
            <person name="Hibbett D.S."/>
            <person name="Martin F."/>
            <person name="Nordberg H.P."/>
            <person name="Cantor M.N."/>
            <person name="Hua S.X."/>
        </authorList>
    </citation>
    <scope>NUCLEOTIDE SEQUENCE [LARGE SCALE GENOMIC DNA]</scope>
    <source>
        <strain evidence="1 2">UH-Slu-Lm8-n1</strain>
    </source>
</reference>
<dbReference type="HOGENOM" id="CLU_3015732_0_0_1"/>